<dbReference type="PROSITE" id="PS50216">
    <property type="entry name" value="DHHC"/>
    <property type="match status" value="1"/>
</dbReference>
<name>A0ABR1DVX1_NECAM</name>
<sequence>MSWYSVIYTRVREYKKKNPIRGFFLARLLNALLFAQIAGLAYSIYVYFYIVCGYFLQSSLQATLYICIYLSLSFMALWCLFSALLYGVAKIPPHWSVPAEVDERLKSCTPFESGRYVVDKSTPEQTVQQHRILTKVAADLGVVQAECDQAGRNKYCYICRTLKPDRSHHCSSCGRCVVKFDHHCPWINQCVNHANYKPFLLYIFYSTVTVAWFVVTSLECFVRFITNGNFLEDAIPLAHLLLVMVAYGVFGYYPLGEMVIFHFGLLSINETTCEQAKPAVLKFDFKADYNLGKMNNFRQVFGWGLWMFPLITSEEDGMHFQIRYVDPSNQMRFKRVIVKATKNAVTGYPTERSYRFFERPVSIKFFRKSFEPSSSSSRSSA</sequence>
<dbReference type="InterPro" id="IPR039859">
    <property type="entry name" value="PFA4/ZDH16/20/ERF2-like"/>
</dbReference>
<dbReference type="Pfam" id="PF01529">
    <property type="entry name" value="DHHC"/>
    <property type="match status" value="1"/>
</dbReference>
<evidence type="ECO:0000313" key="10">
    <source>
        <dbReference type="Proteomes" id="UP001303046"/>
    </source>
</evidence>
<keyword evidence="3 7" id="KW-0812">Transmembrane</keyword>
<feature type="transmembrane region" description="Helical" evidence="7">
    <location>
        <begin position="199"/>
        <end position="225"/>
    </location>
</feature>
<protein>
    <recommendedName>
        <fullName evidence="7">Palmitoyltransferase</fullName>
        <ecNumber evidence="7">2.3.1.225</ecNumber>
    </recommendedName>
</protein>
<feature type="transmembrane region" description="Helical" evidence="7">
    <location>
        <begin position="24"/>
        <end position="50"/>
    </location>
</feature>
<dbReference type="Proteomes" id="UP001303046">
    <property type="component" value="Unassembled WGS sequence"/>
</dbReference>
<feature type="transmembrane region" description="Helical" evidence="7">
    <location>
        <begin position="62"/>
        <end position="86"/>
    </location>
</feature>
<comment type="caution">
    <text evidence="9">The sequence shown here is derived from an EMBL/GenBank/DDBJ whole genome shotgun (WGS) entry which is preliminary data.</text>
</comment>
<evidence type="ECO:0000256" key="7">
    <source>
        <dbReference type="RuleBase" id="RU079119"/>
    </source>
</evidence>
<evidence type="ECO:0000256" key="2">
    <source>
        <dbReference type="ARBA" id="ARBA00022679"/>
    </source>
</evidence>
<evidence type="ECO:0000256" key="3">
    <source>
        <dbReference type="ARBA" id="ARBA00022692"/>
    </source>
</evidence>
<comment type="similarity">
    <text evidence="7">Belongs to the DHHC palmitoyltransferase family.</text>
</comment>
<dbReference type="EC" id="2.3.1.225" evidence="7"/>
<proteinExistence type="inferred from homology"/>
<accession>A0ABR1DVX1</accession>
<comment type="domain">
    <text evidence="7">The DHHC domain is required for palmitoyltransferase activity.</text>
</comment>
<keyword evidence="4 7" id="KW-1133">Transmembrane helix</keyword>
<keyword evidence="2 7" id="KW-0808">Transferase</keyword>
<evidence type="ECO:0000256" key="5">
    <source>
        <dbReference type="ARBA" id="ARBA00023136"/>
    </source>
</evidence>
<evidence type="ECO:0000256" key="6">
    <source>
        <dbReference type="ARBA" id="ARBA00023315"/>
    </source>
</evidence>
<feature type="domain" description="Palmitoyltransferase DHHC" evidence="8">
    <location>
        <begin position="152"/>
        <end position="277"/>
    </location>
</feature>
<keyword evidence="6 7" id="KW-0012">Acyltransferase</keyword>
<evidence type="ECO:0000313" key="9">
    <source>
        <dbReference type="EMBL" id="KAK6754510.1"/>
    </source>
</evidence>
<comment type="subcellular location">
    <subcellularLocation>
        <location evidence="1">Membrane</location>
        <topology evidence="1">Multi-pass membrane protein</topology>
    </subcellularLocation>
</comment>
<evidence type="ECO:0000256" key="1">
    <source>
        <dbReference type="ARBA" id="ARBA00004141"/>
    </source>
</evidence>
<gene>
    <name evidence="9" type="primary">Necator_chrV.g18277</name>
    <name evidence="9" type="ORF">RB195_013486</name>
</gene>
<reference evidence="9 10" key="1">
    <citation type="submission" date="2023-08" db="EMBL/GenBank/DDBJ databases">
        <title>A Necator americanus chromosomal reference genome.</title>
        <authorList>
            <person name="Ilik V."/>
            <person name="Petrzelkova K.J."/>
            <person name="Pardy F."/>
            <person name="Fuh T."/>
            <person name="Niatou-Singa F.S."/>
            <person name="Gouil Q."/>
            <person name="Baker L."/>
            <person name="Ritchie M.E."/>
            <person name="Jex A.R."/>
            <person name="Gazzola D."/>
            <person name="Li H."/>
            <person name="Toshio Fujiwara R."/>
            <person name="Zhan B."/>
            <person name="Aroian R.V."/>
            <person name="Pafco B."/>
            <person name="Schwarz E.M."/>
        </authorList>
    </citation>
    <scope>NUCLEOTIDE SEQUENCE [LARGE SCALE GENOMIC DNA]</scope>
    <source>
        <strain evidence="9 10">Aroian</strain>
        <tissue evidence="9">Whole animal</tissue>
    </source>
</reference>
<dbReference type="EMBL" id="JAVFWL010000005">
    <property type="protein sequence ID" value="KAK6754510.1"/>
    <property type="molecule type" value="Genomic_DNA"/>
</dbReference>
<feature type="transmembrane region" description="Helical" evidence="7">
    <location>
        <begin position="237"/>
        <end position="255"/>
    </location>
</feature>
<comment type="catalytic activity">
    <reaction evidence="7">
        <text>L-cysteinyl-[protein] + hexadecanoyl-CoA = S-hexadecanoyl-L-cysteinyl-[protein] + CoA</text>
        <dbReference type="Rhea" id="RHEA:36683"/>
        <dbReference type="Rhea" id="RHEA-COMP:10131"/>
        <dbReference type="Rhea" id="RHEA-COMP:11032"/>
        <dbReference type="ChEBI" id="CHEBI:29950"/>
        <dbReference type="ChEBI" id="CHEBI:57287"/>
        <dbReference type="ChEBI" id="CHEBI:57379"/>
        <dbReference type="ChEBI" id="CHEBI:74151"/>
        <dbReference type="EC" id="2.3.1.225"/>
    </reaction>
</comment>
<organism evidence="9 10">
    <name type="scientific">Necator americanus</name>
    <name type="common">Human hookworm</name>
    <dbReference type="NCBI Taxonomy" id="51031"/>
    <lineage>
        <taxon>Eukaryota</taxon>
        <taxon>Metazoa</taxon>
        <taxon>Ecdysozoa</taxon>
        <taxon>Nematoda</taxon>
        <taxon>Chromadorea</taxon>
        <taxon>Rhabditida</taxon>
        <taxon>Rhabditina</taxon>
        <taxon>Rhabditomorpha</taxon>
        <taxon>Strongyloidea</taxon>
        <taxon>Ancylostomatidae</taxon>
        <taxon>Bunostominae</taxon>
        <taxon>Necator</taxon>
    </lineage>
</organism>
<evidence type="ECO:0000256" key="4">
    <source>
        <dbReference type="ARBA" id="ARBA00022989"/>
    </source>
</evidence>
<dbReference type="InterPro" id="IPR001594">
    <property type="entry name" value="Palmitoyltrfase_DHHC"/>
</dbReference>
<keyword evidence="5 7" id="KW-0472">Membrane</keyword>
<dbReference type="PANTHER" id="PTHR12246">
    <property type="entry name" value="PALMITOYLTRANSFERASE ZDHHC16"/>
    <property type="match status" value="1"/>
</dbReference>
<keyword evidence="10" id="KW-1185">Reference proteome</keyword>
<evidence type="ECO:0000259" key="8">
    <source>
        <dbReference type="Pfam" id="PF01529"/>
    </source>
</evidence>